<dbReference type="GO" id="GO:0050840">
    <property type="term" value="F:extracellular matrix binding"/>
    <property type="evidence" value="ECO:0007669"/>
    <property type="project" value="TreeGrafter"/>
</dbReference>
<evidence type="ECO:0008006" key="19">
    <source>
        <dbReference type="Google" id="ProtNLM"/>
    </source>
</evidence>
<dbReference type="PROSITE" id="PS50041">
    <property type="entry name" value="C_TYPE_LECTIN_2"/>
    <property type="match status" value="1"/>
</dbReference>
<feature type="signal peptide" evidence="14">
    <location>
        <begin position="1"/>
        <end position="32"/>
    </location>
</feature>
<dbReference type="GO" id="GO:0016477">
    <property type="term" value="P:cell migration"/>
    <property type="evidence" value="ECO:0007669"/>
    <property type="project" value="TreeGrafter"/>
</dbReference>
<reference evidence="17 18" key="1">
    <citation type="submission" date="2020-06" db="EMBL/GenBank/DDBJ databases">
        <authorList>
            <consortium name="Wellcome Sanger Institute Data Sharing"/>
        </authorList>
    </citation>
    <scope>NUCLEOTIDE SEQUENCE [LARGE SCALE GENOMIC DNA]</scope>
</reference>
<gene>
    <name evidence="17" type="primary">cd248b</name>
</gene>
<dbReference type="GO" id="GO:1990430">
    <property type="term" value="F:extracellular matrix protein binding"/>
    <property type="evidence" value="ECO:0007669"/>
    <property type="project" value="TreeGrafter"/>
</dbReference>
<dbReference type="PROSITE" id="PS01187">
    <property type="entry name" value="EGF_CA"/>
    <property type="match status" value="2"/>
</dbReference>
<dbReference type="InterPro" id="IPR016187">
    <property type="entry name" value="CTDL_fold"/>
</dbReference>
<evidence type="ECO:0000256" key="9">
    <source>
        <dbReference type="ARBA" id="ARBA00023136"/>
    </source>
</evidence>
<keyword evidence="10" id="KW-1015">Disulfide bond</keyword>
<dbReference type="SUPFAM" id="SSF57196">
    <property type="entry name" value="EGF/Laminin"/>
    <property type="match status" value="2"/>
</dbReference>
<dbReference type="AlphaFoldDB" id="A0AAY4ALG3"/>
<dbReference type="SMART" id="SM00034">
    <property type="entry name" value="CLECT"/>
    <property type="match status" value="1"/>
</dbReference>
<dbReference type="SMART" id="SM00181">
    <property type="entry name" value="EGF"/>
    <property type="match status" value="5"/>
</dbReference>
<dbReference type="Pfam" id="PF07645">
    <property type="entry name" value="EGF_CA"/>
    <property type="match status" value="2"/>
</dbReference>
<evidence type="ECO:0000256" key="2">
    <source>
        <dbReference type="ARBA" id="ARBA00022536"/>
    </source>
</evidence>
<dbReference type="InterPro" id="IPR009030">
    <property type="entry name" value="Growth_fac_rcpt_cys_sf"/>
</dbReference>
<evidence type="ECO:0000256" key="4">
    <source>
        <dbReference type="ARBA" id="ARBA00022692"/>
    </source>
</evidence>
<proteinExistence type="predicted"/>
<dbReference type="Proteomes" id="UP000694580">
    <property type="component" value="Chromosome 6"/>
</dbReference>
<feature type="region of interest" description="Disordered" evidence="12">
    <location>
        <begin position="471"/>
        <end position="574"/>
    </location>
</feature>
<dbReference type="GO" id="GO:0009897">
    <property type="term" value="C:external side of plasma membrane"/>
    <property type="evidence" value="ECO:0007669"/>
    <property type="project" value="TreeGrafter"/>
</dbReference>
<feature type="domain" description="EGF-like" evidence="15">
    <location>
        <begin position="340"/>
        <end position="377"/>
    </location>
</feature>
<dbReference type="PROSITE" id="PS00010">
    <property type="entry name" value="ASX_HYDROXYL"/>
    <property type="match status" value="3"/>
</dbReference>
<feature type="transmembrane region" description="Helical" evidence="13">
    <location>
        <begin position="580"/>
        <end position="604"/>
    </location>
</feature>
<evidence type="ECO:0000259" key="16">
    <source>
        <dbReference type="PROSITE" id="PS50041"/>
    </source>
</evidence>
<dbReference type="Pfam" id="PF00059">
    <property type="entry name" value="Lectin_C"/>
    <property type="match status" value="1"/>
</dbReference>
<evidence type="ECO:0000256" key="13">
    <source>
        <dbReference type="SAM" id="Phobius"/>
    </source>
</evidence>
<keyword evidence="5 14" id="KW-0732">Signal</keyword>
<sequence>MAAWLQNTMCFTAYPCLLLALLCVWCPSGTQAQDLREHDAICSADGCYAVYFQQKTFRESLRTCRDKGGNLATVKSIEEAELIHRLLSSVDRQSIRPRIRLWIGLLRQPRQCSATRPLRGFTWTTGDQETQYTNWQREDLPNTCTAPRCVVMTYNAADKSGNRNNFKWLDGSCALAVDGFLCRYTYQGMCPVLQSEGGGPVVYSTPFSLLSTSLTHIPFGSVATVPCPEGSKGEQSVLCMLRENTTVGWSNDAPFCSDAPTNWCQQNNGGCQQVCVNADDSYYCECSEGFDLNEDGLTCQPADPCLSAECHHKCEPMSTGFRCTCPNGYVLAPDGKACLDIDECNQTPCPELCINVPGTFECRCQEGYEADEDGECVDVDECQEDVCEQICVNTPGFYECRCADGYSQAPEDPARCQDVDECQTHGICQQLCQNYHGGFACQCSDGFELEQDYYTCRKVLESVQTASIVTSNPTSLSPLPTDLTGSTEMSQEEVKTTQASDWHVQQDESPFSASPSSDREEESVITNIHVQGTNRGSNGAVTLKPQNTEDKMNMSPSPAEPYSESEPRPGTGKRRHDKSWLLVALLVPLCVFIVVMLALGIVYCTSCAVEPRSKGVTDCYRWITTSKPAETTKAKSRA</sequence>
<evidence type="ECO:0000256" key="10">
    <source>
        <dbReference type="ARBA" id="ARBA00023157"/>
    </source>
</evidence>
<dbReference type="FunFam" id="2.10.25.10:FF:000002">
    <property type="entry name" value="Latent-transforming growth factor beta-binding protein 3"/>
    <property type="match status" value="1"/>
</dbReference>
<protein>
    <recommendedName>
        <fullName evidence="19">CD248 molecule, endosialin b</fullName>
    </recommendedName>
</protein>
<reference evidence="17" key="2">
    <citation type="submission" date="2025-08" db="UniProtKB">
        <authorList>
            <consortium name="Ensembl"/>
        </authorList>
    </citation>
    <scope>IDENTIFICATION</scope>
</reference>
<evidence type="ECO:0000256" key="11">
    <source>
        <dbReference type="PROSITE-ProRule" id="PRU00076"/>
    </source>
</evidence>
<evidence type="ECO:0000256" key="1">
    <source>
        <dbReference type="ARBA" id="ARBA00004479"/>
    </source>
</evidence>
<feature type="domain" description="EGF-like" evidence="15">
    <location>
        <begin position="378"/>
        <end position="417"/>
    </location>
</feature>
<dbReference type="Gene3D" id="3.10.100.10">
    <property type="entry name" value="Mannose-Binding Protein A, subunit A"/>
    <property type="match status" value="1"/>
</dbReference>
<keyword evidence="4 13" id="KW-0812">Transmembrane</keyword>
<keyword evidence="7" id="KW-0677">Repeat</keyword>
<evidence type="ECO:0000256" key="3">
    <source>
        <dbReference type="ARBA" id="ARBA00022553"/>
    </source>
</evidence>
<dbReference type="PROSITE" id="PS01186">
    <property type="entry name" value="EGF_2"/>
    <property type="match status" value="3"/>
</dbReference>
<evidence type="ECO:0000256" key="5">
    <source>
        <dbReference type="ARBA" id="ARBA00022729"/>
    </source>
</evidence>
<keyword evidence="2 11" id="KW-0245">EGF-like domain</keyword>
<dbReference type="InterPro" id="IPR018097">
    <property type="entry name" value="EGF_Ca-bd_CS"/>
</dbReference>
<comment type="caution">
    <text evidence="11">Lacks conserved residue(s) required for the propagation of feature annotation.</text>
</comment>
<evidence type="ECO:0000313" key="17">
    <source>
        <dbReference type="Ensembl" id="ENSDCDP00010009699.1"/>
    </source>
</evidence>
<feature type="compositionally biased region" description="Polar residues" evidence="12">
    <location>
        <begin position="471"/>
        <end position="489"/>
    </location>
</feature>
<dbReference type="Ensembl" id="ENSDCDT00010010188.1">
    <property type="protein sequence ID" value="ENSDCDP00010009699.1"/>
    <property type="gene ID" value="ENSDCDG00010004319.1"/>
</dbReference>
<feature type="compositionally biased region" description="Polar residues" evidence="12">
    <location>
        <begin position="507"/>
        <end position="516"/>
    </location>
</feature>
<dbReference type="PANTHER" id="PTHR14789">
    <property type="entry name" value="CHONDROLECTIN VARIANT CHODLFDELTAE"/>
    <property type="match status" value="1"/>
</dbReference>
<dbReference type="SUPFAM" id="SSF57184">
    <property type="entry name" value="Growth factor receptor domain"/>
    <property type="match status" value="1"/>
</dbReference>
<dbReference type="CDD" id="cd03600">
    <property type="entry name" value="CLECT_thrombomodulin_like"/>
    <property type="match status" value="1"/>
</dbReference>
<keyword evidence="8 13" id="KW-1133">Transmembrane helix</keyword>
<dbReference type="GeneTree" id="ENSGT00940000156996"/>
<dbReference type="InterPro" id="IPR049883">
    <property type="entry name" value="NOTCH1_EGF-like"/>
</dbReference>
<dbReference type="InterPro" id="IPR001881">
    <property type="entry name" value="EGF-like_Ca-bd_dom"/>
</dbReference>
<dbReference type="Gene3D" id="2.10.25.10">
    <property type="entry name" value="Laminin"/>
    <property type="match status" value="5"/>
</dbReference>
<name>A0AAY4ALG3_9TELE</name>
<evidence type="ECO:0000259" key="15">
    <source>
        <dbReference type="PROSITE" id="PS50026"/>
    </source>
</evidence>
<dbReference type="FunFam" id="2.10.25.10:FF:000037">
    <property type="entry name" value="Signal peptide, CUB domain and EGF-like domain-containing 2"/>
    <property type="match status" value="1"/>
</dbReference>
<comment type="subcellular location">
    <subcellularLocation>
        <location evidence="1">Membrane</location>
        <topology evidence="1">Single-pass type I membrane protein</topology>
    </subcellularLocation>
</comment>
<dbReference type="CDD" id="cd00054">
    <property type="entry name" value="EGF_CA"/>
    <property type="match status" value="1"/>
</dbReference>
<dbReference type="PROSITE" id="PS50026">
    <property type="entry name" value="EGF_3"/>
    <property type="match status" value="2"/>
</dbReference>
<dbReference type="PANTHER" id="PTHR14789:SF4">
    <property type="entry name" value="ENDOSIALIN"/>
    <property type="match status" value="1"/>
</dbReference>
<evidence type="ECO:0000313" key="18">
    <source>
        <dbReference type="Proteomes" id="UP000694580"/>
    </source>
</evidence>
<feature type="domain" description="C-type lectin" evidence="16">
    <location>
        <begin position="43"/>
        <end position="173"/>
    </location>
</feature>
<dbReference type="InterPro" id="IPR001304">
    <property type="entry name" value="C-type_lectin-like"/>
</dbReference>
<dbReference type="InterPro" id="IPR051505">
    <property type="entry name" value="C-type_lectin_domain"/>
</dbReference>
<feature type="compositionally biased region" description="Low complexity" evidence="12">
    <location>
        <begin position="555"/>
        <end position="564"/>
    </location>
</feature>
<dbReference type="GO" id="GO:0005509">
    <property type="term" value="F:calcium ion binding"/>
    <property type="evidence" value="ECO:0007669"/>
    <property type="project" value="InterPro"/>
</dbReference>
<keyword evidence="9 13" id="KW-0472">Membrane</keyword>
<keyword evidence="3" id="KW-0597">Phosphoprotein</keyword>
<feature type="compositionally biased region" description="Polar residues" evidence="12">
    <location>
        <begin position="524"/>
        <end position="546"/>
    </location>
</feature>
<evidence type="ECO:0000256" key="7">
    <source>
        <dbReference type="ARBA" id="ARBA00022737"/>
    </source>
</evidence>
<dbReference type="InterPro" id="IPR000742">
    <property type="entry name" value="EGF"/>
</dbReference>
<keyword evidence="18" id="KW-1185">Reference proteome</keyword>
<dbReference type="GeneID" id="114792727"/>
<dbReference type="FunFam" id="2.10.25.10:FF:000240">
    <property type="entry name" value="Vitamin K-dependent protein S"/>
    <property type="match status" value="1"/>
</dbReference>
<dbReference type="InterPro" id="IPR016186">
    <property type="entry name" value="C-type_lectin-like/link_sf"/>
</dbReference>
<evidence type="ECO:0000256" key="14">
    <source>
        <dbReference type="SAM" id="SignalP"/>
    </source>
</evidence>
<dbReference type="GO" id="GO:0030246">
    <property type="term" value="F:carbohydrate binding"/>
    <property type="evidence" value="ECO:0007669"/>
    <property type="project" value="UniProtKB-KW"/>
</dbReference>
<dbReference type="Pfam" id="PF12662">
    <property type="entry name" value="cEGF"/>
    <property type="match status" value="1"/>
</dbReference>
<accession>A0AAY4ALG3</accession>
<dbReference type="SMART" id="SM00179">
    <property type="entry name" value="EGF_CA"/>
    <property type="match status" value="5"/>
</dbReference>
<evidence type="ECO:0000256" key="6">
    <source>
        <dbReference type="ARBA" id="ARBA00022734"/>
    </source>
</evidence>
<dbReference type="RefSeq" id="XP_028839924.1">
    <property type="nucleotide sequence ID" value="XM_028984091.1"/>
</dbReference>
<dbReference type="InterPro" id="IPR026823">
    <property type="entry name" value="cEGF"/>
</dbReference>
<reference evidence="17" key="3">
    <citation type="submission" date="2025-09" db="UniProtKB">
        <authorList>
            <consortium name="Ensembl"/>
        </authorList>
    </citation>
    <scope>IDENTIFICATION</scope>
</reference>
<dbReference type="Pfam" id="PF14670">
    <property type="entry name" value="FXa_inhibition"/>
    <property type="match status" value="1"/>
</dbReference>
<evidence type="ECO:0000256" key="12">
    <source>
        <dbReference type="SAM" id="MobiDB-lite"/>
    </source>
</evidence>
<dbReference type="SUPFAM" id="SSF56436">
    <property type="entry name" value="C-type lectin-like"/>
    <property type="match status" value="1"/>
</dbReference>
<evidence type="ECO:0000256" key="8">
    <source>
        <dbReference type="ARBA" id="ARBA00022989"/>
    </source>
</evidence>
<keyword evidence="6" id="KW-0430">Lectin</keyword>
<organism evidence="17 18">
    <name type="scientific">Denticeps clupeoides</name>
    <name type="common">denticle herring</name>
    <dbReference type="NCBI Taxonomy" id="299321"/>
    <lineage>
        <taxon>Eukaryota</taxon>
        <taxon>Metazoa</taxon>
        <taxon>Chordata</taxon>
        <taxon>Craniata</taxon>
        <taxon>Vertebrata</taxon>
        <taxon>Euteleostomi</taxon>
        <taxon>Actinopterygii</taxon>
        <taxon>Neopterygii</taxon>
        <taxon>Teleostei</taxon>
        <taxon>Clupei</taxon>
        <taxon>Clupeiformes</taxon>
        <taxon>Denticipitoidei</taxon>
        <taxon>Denticipitidae</taxon>
        <taxon>Denticeps</taxon>
    </lineage>
</organism>
<feature type="chain" id="PRO_5044318335" description="CD248 molecule, endosialin b" evidence="14">
    <location>
        <begin position="33"/>
        <end position="638"/>
    </location>
</feature>
<dbReference type="GO" id="GO:0031012">
    <property type="term" value="C:extracellular matrix"/>
    <property type="evidence" value="ECO:0007669"/>
    <property type="project" value="TreeGrafter"/>
</dbReference>
<dbReference type="InterPro" id="IPR000152">
    <property type="entry name" value="EGF-type_Asp/Asn_hydroxyl_site"/>
</dbReference>